<dbReference type="Gene3D" id="3.10.620.30">
    <property type="match status" value="1"/>
</dbReference>
<name>A0A6S6TKF0_9BACT</name>
<organism evidence="1">
    <name type="scientific">uncultured Aureispira sp</name>
    <dbReference type="NCBI Taxonomy" id="1331704"/>
    <lineage>
        <taxon>Bacteria</taxon>
        <taxon>Pseudomonadati</taxon>
        <taxon>Bacteroidota</taxon>
        <taxon>Saprospiria</taxon>
        <taxon>Saprospirales</taxon>
        <taxon>Saprospiraceae</taxon>
        <taxon>Aureispira</taxon>
        <taxon>environmental samples</taxon>
    </lineage>
</organism>
<dbReference type="Gene3D" id="2.60.40.3140">
    <property type="match status" value="1"/>
</dbReference>
<evidence type="ECO:0008006" key="2">
    <source>
        <dbReference type="Google" id="ProtNLM"/>
    </source>
</evidence>
<feature type="non-terminal residue" evidence="1">
    <location>
        <position position="1"/>
    </location>
</feature>
<reference evidence="1" key="1">
    <citation type="submission" date="2020-01" db="EMBL/GenBank/DDBJ databases">
        <authorList>
            <person name="Meier V. D."/>
            <person name="Meier V D."/>
        </authorList>
    </citation>
    <scope>NUCLEOTIDE SEQUENCE</scope>
    <source>
        <strain evidence="1">HLG_WM_MAG_10</strain>
    </source>
</reference>
<evidence type="ECO:0000313" key="1">
    <source>
        <dbReference type="EMBL" id="CAA6819745.1"/>
    </source>
</evidence>
<dbReference type="AlphaFoldDB" id="A0A6S6TKF0"/>
<protein>
    <recommendedName>
        <fullName evidence="2">DUF3857 domain-containing protein</fullName>
    </recommendedName>
</protein>
<proteinExistence type="predicted"/>
<dbReference type="Gene3D" id="2.60.120.1130">
    <property type="match status" value="1"/>
</dbReference>
<accession>A0A6S6TKF0</accession>
<dbReference type="EMBL" id="CACVAQ010000276">
    <property type="protein sequence ID" value="CAA6819745.1"/>
    <property type="molecule type" value="Genomic_DNA"/>
</dbReference>
<gene>
    <name evidence="1" type="ORF">HELGO_WM44503</name>
</gene>
<sequence length="667" mass="75994">KKLLSCTQLIHINMKIILLFALFIFTNVCFAQNKGTVKNPRIADLETTHYQKDSSAVAAYLYKECITRIFHSDDIPNQEGYKADLTHKYRLKIYKKEGVQYTRDSIILRINGNLNIDKVTHFVVTTYNLDNGKVIKSVLKEKDLIIDKSNKSYHILYYTAKDVSIGSIVDIQYSIRSPYLYNLHNWYFQSNIPTRSCFYHFSYPDFIDYNVVINGYAPLEQTTTTTPGQLNQYALIHQEFRGVNIPAFSIEPYIFSPLNYLGFLTFNLIGYREAHNVQQQVAYTWENVGQELLNSGCFGGRVMEGDFLEEDIANLVVGLEQPKEKSLAVYEHIQHKVTWNRILGLVNTATLQSIYKKGVGNVTDINLLLVSALKKAGLKAFPVLLSTRSHGLINPQKPSIRSFNYVVAGIEFEDETVHFLDATDPFGTLDLLPEYCLNGQALRLGTYSELIDLPSKKKEIESFVAKIALDEMGLATGTLKYVAKDYAAYQLRQDWQEAGNQLRFFKRLELDNKKLLIQSGSVKYIEENNKAVELDLSIRLKSCYQLGPKTASFTPVYMGNLEENPFEASTRTYPIHFSLPKKKSVLLTIEIPKGYSVKTLPQSEIVLLPNKAGQFSYSASIIGEAVQIAYSFKLNTTYLPSTMYSYLQAFYDAILRKRGEPILFKKD</sequence>